<feature type="compositionally biased region" description="Basic and acidic residues" evidence="1">
    <location>
        <begin position="1"/>
        <end position="13"/>
    </location>
</feature>
<dbReference type="AlphaFoldDB" id="A0A9X2Q186"/>
<comment type="caution">
    <text evidence="2">The sequence shown here is derived from an EMBL/GenBank/DDBJ whole genome shotgun (WGS) entry which is preliminary data.</text>
</comment>
<protein>
    <submittedName>
        <fullName evidence="2">Uncharacterized protein</fullName>
    </submittedName>
</protein>
<proteinExistence type="predicted"/>
<sequence length="73" mass="7567">MSDADILRDREDGMSSGGMLQGGMLQGGMLQGGMLQGGMLQGNREKGSLLPGRPDFQSRPFGAPPSTKSKAGL</sequence>
<dbReference type="EMBL" id="JANUAU010000019">
    <property type="protein sequence ID" value="MCS3679353.1"/>
    <property type="molecule type" value="Genomic_DNA"/>
</dbReference>
<accession>A0A9X2Q186</accession>
<feature type="compositionally biased region" description="Gly residues" evidence="1">
    <location>
        <begin position="15"/>
        <end position="40"/>
    </location>
</feature>
<feature type="region of interest" description="Disordered" evidence="1">
    <location>
        <begin position="1"/>
        <end position="73"/>
    </location>
</feature>
<evidence type="ECO:0000313" key="3">
    <source>
        <dbReference type="Proteomes" id="UP001155027"/>
    </source>
</evidence>
<evidence type="ECO:0000256" key="1">
    <source>
        <dbReference type="SAM" id="MobiDB-lite"/>
    </source>
</evidence>
<organism evidence="2 3">
    <name type="scientific">Salinibacter ruber</name>
    <dbReference type="NCBI Taxonomy" id="146919"/>
    <lineage>
        <taxon>Bacteria</taxon>
        <taxon>Pseudomonadati</taxon>
        <taxon>Rhodothermota</taxon>
        <taxon>Rhodothermia</taxon>
        <taxon>Rhodothermales</taxon>
        <taxon>Salinibacteraceae</taxon>
        <taxon>Salinibacter</taxon>
    </lineage>
</organism>
<name>A0A9X2Q186_9BACT</name>
<dbReference type="RefSeq" id="WP_259081144.1">
    <property type="nucleotide sequence ID" value="NZ_JANUAU010000019.1"/>
</dbReference>
<evidence type="ECO:0000313" key="2">
    <source>
        <dbReference type="EMBL" id="MCS3679353.1"/>
    </source>
</evidence>
<dbReference type="Proteomes" id="UP001155027">
    <property type="component" value="Unassembled WGS sequence"/>
</dbReference>
<gene>
    <name evidence="2" type="ORF">GGP71_003304</name>
</gene>
<reference evidence="2" key="1">
    <citation type="submission" date="2022-08" db="EMBL/GenBank/DDBJ databases">
        <title>Genomic Encyclopedia of Type Strains, Phase V (KMG-V): Genome sequencing to study the core and pangenomes of soil and plant-associated prokaryotes.</title>
        <authorList>
            <person name="Whitman W."/>
        </authorList>
    </citation>
    <scope>NUCLEOTIDE SEQUENCE</scope>
    <source>
        <strain evidence="2">0</strain>
    </source>
</reference>